<protein>
    <submittedName>
        <fullName evidence="2 3">Uncharacterized protein</fullName>
    </submittedName>
</protein>
<name>R7TY06_CAPTE</name>
<proteinExistence type="predicted"/>
<evidence type="ECO:0000313" key="4">
    <source>
        <dbReference type="Proteomes" id="UP000014760"/>
    </source>
</evidence>
<reference evidence="4" key="1">
    <citation type="submission" date="2012-12" db="EMBL/GenBank/DDBJ databases">
        <authorList>
            <person name="Hellsten U."/>
            <person name="Grimwood J."/>
            <person name="Chapman J.A."/>
            <person name="Shapiro H."/>
            <person name="Aerts A."/>
            <person name="Otillar R.P."/>
            <person name="Terry A.Y."/>
            <person name="Boore J.L."/>
            <person name="Simakov O."/>
            <person name="Marletaz F."/>
            <person name="Cho S.-J."/>
            <person name="Edsinger-Gonzales E."/>
            <person name="Havlak P."/>
            <person name="Kuo D.-H."/>
            <person name="Larsson T."/>
            <person name="Lv J."/>
            <person name="Arendt D."/>
            <person name="Savage R."/>
            <person name="Osoegawa K."/>
            <person name="de Jong P."/>
            <person name="Lindberg D.R."/>
            <person name="Seaver E.C."/>
            <person name="Weisblat D.A."/>
            <person name="Putnam N.H."/>
            <person name="Grigoriev I.V."/>
            <person name="Rokhsar D.S."/>
        </authorList>
    </citation>
    <scope>NUCLEOTIDE SEQUENCE</scope>
    <source>
        <strain evidence="4">I ESC-2004</strain>
    </source>
</reference>
<dbReference type="EnsemblMetazoa" id="CapteT196530">
    <property type="protein sequence ID" value="CapteP196530"/>
    <property type="gene ID" value="CapteG196530"/>
</dbReference>
<dbReference type="Proteomes" id="UP000014760">
    <property type="component" value="Unassembled WGS sequence"/>
</dbReference>
<dbReference type="AlphaFoldDB" id="R7TY06"/>
<accession>R7TY06</accession>
<keyword evidence="4" id="KW-1185">Reference proteome</keyword>
<organism evidence="2">
    <name type="scientific">Capitella teleta</name>
    <name type="common">Polychaete worm</name>
    <dbReference type="NCBI Taxonomy" id="283909"/>
    <lineage>
        <taxon>Eukaryota</taxon>
        <taxon>Metazoa</taxon>
        <taxon>Spiralia</taxon>
        <taxon>Lophotrochozoa</taxon>
        <taxon>Annelida</taxon>
        <taxon>Polychaeta</taxon>
        <taxon>Sedentaria</taxon>
        <taxon>Scolecida</taxon>
        <taxon>Capitellidae</taxon>
        <taxon>Capitella</taxon>
    </lineage>
</organism>
<dbReference type="EMBL" id="KB307685">
    <property type="protein sequence ID" value="ELT98639.1"/>
    <property type="molecule type" value="Genomic_DNA"/>
</dbReference>
<evidence type="ECO:0000256" key="1">
    <source>
        <dbReference type="SAM" id="MobiDB-lite"/>
    </source>
</evidence>
<evidence type="ECO:0000313" key="2">
    <source>
        <dbReference type="EMBL" id="ELT98639.1"/>
    </source>
</evidence>
<feature type="region of interest" description="Disordered" evidence="1">
    <location>
        <begin position="154"/>
        <end position="180"/>
    </location>
</feature>
<dbReference type="HOGENOM" id="CLU_1157374_0_0_1"/>
<evidence type="ECO:0000313" key="3">
    <source>
        <dbReference type="EnsemblMetazoa" id="CapteP196530"/>
    </source>
</evidence>
<gene>
    <name evidence="2" type="ORF">CAPTEDRAFT_196530</name>
</gene>
<reference evidence="2 4" key="2">
    <citation type="journal article" date="2013" name="Nature">
        <title>Insights into bilaterian evolution from three spiralian genomes.</title>
        <authorList>
            <person name="Simakov O."/>
            <person name="Marletaz F."/>
            <person name="Cho S.J."/>
            <person name="Edsinger-Gonzales E."/>
            <person name="Havlak P."/>
            <person name="Hellsten U."/>
            <person name="Kuo D.H."/>
            <person name="Larsson T."/>
            <person name="Lv J."/>
            <person name="Arendt D."/>
            <person name="Savage R."/>
            <person name="Osoegawa K."/>
            <person name="de Jong P."/>
            <person name="Grimwood J."/>
            <person name="Chapman J.A."/>
            <person name="Shapiro H."/>
            <person name="Aerts A."/>
            <person name="Otillar R.P."/>
            <person name="Terry A.Y."/>
            <person name="Boore J.L."/>
            <person name="Grigoriev I.V."/>
            <person name="Lindberg D.R."/>
            <person name="Seaver E.C."/>
            <person name="Weisblat D.A."/>
            <person name="Putnam N.H."/>
            <person name="Rokhsar D.S."/>
        </authorList>
    </citation>
    <scope>NUCLEOTIDE SEQUENCE</scope>
    <source>
        <strain evidence="2 4">I ESC-2004</strain>
    </source>
</reference>
<sequence>MPSLESDLIQVVHSMRLEITALSNQCSELKAQNETQVKTIENQTTPNLALIHLLHQPSPEEKVKNDVIIAKVQKNNDDVTMVTSLYDKIGFSTKPVDVKRIEQDEFKRNNDLVYKMNQKAKEEDAGRVSYSLRGTGYIWKFAVDDQGRWKRDQEWTAPPHAGNEKGISTSGISTSDEETPKGDFSRLYLNARSIASVNRNRNKIAELRNLVSSYEPEILAVCETWLSTNIDDNQIIPACS</sequence>
<dbReference type="EMBL" id="AMQN01010383">
    <property type="status" value="NOT_ANNOTATED_CDS"/>
    <property type="molecule type" value="Genomic_DNA"/>
</dbReference>
<reference evidence="3" key="3">
    <citation type="submission" date="2015-06" db="UniProtKB">
        <authorList>
            <consortium name="EnsemblMetazoa"/>
        </authorList>
    </citation>
    <scope>IDENTIFICATION</scope>
</reference>